<dbReference type="Proteomes" id="UP000440578">
    <property type="component" value="Unassembled WGS sequence"/>
</dbReference>
<dbReference type="GO" id="GO:0005765">
    <property type="term" value="C:lysosomal membrane"/>
    <property type="evidence" value="ECO:0007669"/>
    <property type="project" value="UniProtKB-SubCell"/>
</dbReference>
<protein>
    <recommendedName>
        <fullName evidence="3">BLOC-1-related complex subunit 7</fullName>
    </recommendedName>
</protein>
<evidence type="ECO:0000256" key="5">
    <source>
        <dbReference type="ARBA" id="ARBA00023228"/>
    </source>
</evidence>
<dbReference type="PANTHER" id="PTHR31397">
    <property type="entry name" value="BLOC-1-RELATED COMPLEX SUBUNIT 7 BORSC7"/>
    <property type="match status" value="1"/>
</dbReference>
<dbReference type="Pfam" id="PF16088">
    <property type="entry name" value="BORCS7"/>
    <property type="match status" value="1"/>
</dbReference>
<accession>A0A6A4VUX0</accession>
<gene>
    <name evidence="6" type="primary">Borcs7</name>
    <name evidence="6" type="ORF">FJT64_007764</name>
</gene>
<dbReference type="EMBL" id="VIIS01001676">
    <property type="protein sequence ID" value="KAF0294592.1"/>
    <property type="molecule type" value="Genomic_DNA"/>
</dbReference>
<name>A0A6A4VUX0_AMPAM</name>
<dbReference type="PANTHER" id="PTHR31397:SF1">
    <property type="entry name" value="BLOC-1-RELATED COMPLEX SUBUNIT 7"/>
    <property type="match status" value="1"/>
</dbReference>
<evidence type="ECO:0000256" key="2">
    <source>
        <dbReference type="ARBA" id="ARBA00005433"/>
    </source>
</evidence>
<dbReference type="GO" id="GO:0099078">
    <property type="term" value="C:BORC complex"/>
    <property type="evidence" value="ECO:0007669"/>
    <property type="project" value="TreeGrafter"/>
</dbReference>
<evidence type="ECO:0000313" key="6">
    <source>
        <dbReference type="EMBL" id="KAF0294592.1"/>
    </source>
</evidence>
<comment type="caution">
    <text evidence="6">The sequence shown here is derived from an EMBL/GenBank/DDBJ whole genome shotgun (WGS) entry which is preliminary data.</text>
</comment>
<dbReference type="InterPro" id="IPR032143">
    <property type="entry name" value="BORCS7"/>
</dbReference>
<comment type="similarity">
    <text evidence="2">Belongs to the BORCS7 family.</text>
</comment>
<comment type="subcellular location">
    <subcellularLocation>
        <location evidence="1">Lysosome membrane</location>
    </subcellularLocation>
</comment>
<proteinExistence type="inferred from homology"/>
<keyword evidence="4" id="KW-0472">Membrane</keyword>
<organism evidence="6 7">
    <name type="scientific">Amphibalanus amphitrite</name>
    <name type="common">Striped barnacle</name>
    <name type="synonym">Balanus amphitrite</name>
    <dbReference type="NCBI Taxonomy" id="1232801"/>
    <lineage>
        <taxon>Eukaryota</taxon>
        <taxon>Metazoa</taxon>
        <taxon>Ecdysozoa</taxon>
        <taxon>Arthropoda</taxon>
        <taxon>Crustacea</taxon>
        <taxon>Multicrustacea</taxon>
        <taxon>Cirripedia</taxon>
        <taxon>Thoracica</taxon>
        <taxon>Thoracicalcarea</taxon>
        <taxon>Balanomorpha</taxon>
        <taxon>Balanoidea</taxon>
        <taxon>Balanidae</taxon>
        <taxon>Amphibalaninae</taxon>
        <taxon>Amphibalanus</taxon>
    </lineage>
</organism>
<evidence type="ECO:0000256" key="1">
    <source>
        <dbReference type="ARBA" id="ARBA00004656"/>
    </source>
</evidence>
<dbReference type="AlphaFoldDB" id="A0A6A4VUX0"/>
<reference evidence="6 7" key="1">
    <citation type="submission" date="2019-07" db="EMBL/GenBank/DDBJ databases">
        <title>Draft genome assembly of a fouling barnacle, Amphibalanus amphitrite (Darwin, 1854): The first reference genome for Thecostraca.</title>
        <authorList>
            <person name="Kim W."/>
        </authorList>
    </citation>
    <scope>NUCLEOTIDE SEQUENCE [LARGE SCALE GENOMIC DNA]</scope>
    <source>
        <strain evidence="6">SNU_AA5</strain>
        <tissue evidence="6">Soma without cirri and trophi</tissue>
    </source>
</reference>
<evidence type="ECO:0000313" key="7">
    <source>
        <dbReference type="Proteomes" id="UP000440578"/>
    </source>
</evidence>
<dbReference type="OrthoDB" id="5567844at2759"/>
<keyword evidence="7" id="KW-1185">Reference proteome</keyword>
<evidence type="ECO:0000256" key="4">
    <source>
        <dbReference type="ARBA" id="ARBA00023136"/>
    </source>
</evidence>
<keyword evidence="5" id="KW-0458">Lysosome</keyword>
<sequence length="133" mass="14471">MKSRETEKKTEIRKTFASTWPAHLHLMASASSSSARSLFAESRTKLVERVAGNVEACGSVCRQVVRGSRSHETLLAAARATAAQESAIDHTCGTVQKLRILATHLGYQWESIARSAHQIPPLAEQARALPPPN</sequence>
<evidence type="ECO:0000256" key="3">
    <source>
        <dbReference type="ARBA" id="ARBA00022295"/>
    </source>
</evidence>